<dbReference type="AlphaFoldDB" id="A0A6B3NK90"/>
<dbReference type="GO" id="GO:0016740">
    <property type="term" value="F:transferase activity"/>
    <property type="evidence" value="ECO:0007669"/>
    <property type="project" value="UniProtKB-KW"/>
</dbReference>
<sequence>MKGKVSLVVSDLSSSGSGRWGGAVRPFLLYQALKKLDYEVEIVGFVPSDNSEPIPTSSIPTSYVTAYKYPKFIVSINNLLQKIDGDIVYVSKLKPTSFGSALIKKFITRSPVILDIDDWELSWHGGDQWQYRPSLKQLARDILKSDGALRNPDNPVYLKWIEGFVPYANAVTTHTQFMQERFGGVYLPNGKDVNLFEPTQYDPASSRKRYGLEEYRVLMFPG</sequence>
<name>A0A6B3NK90_9CYAN</name>
<accession>A0A6B3NK90</accession>
<organism evidence="1">
    <name type="scientific">Symploca sp. SIO1C4</name>
    <dbReference type="NCBI Taxonomy" id="2607765"/>
    <lineage>
        <taxon>Bacteria</taxon>
        <taxon>Bacillati</taxon>
        <taxon>Cyanobacteriota</taxon>
        <taxon>Cyanophyceae</taxon>
        <taxon>Coleofasciculales</taxon>
        <taxon>Coleofasciculaceae</taxon>
        <taxon>Symploca</taxon>
    </lineage>
</organism>
<evidence type="ECO:0000313" key="1">
    <source>
        <dbReference type="EMBL" id="NER30544.1"/>
    </source>
</evidence>
<feature type="non-terminal residue" evidence="1">
    <location>
        <position position="222"/>
    </location>
</feature>
<gene>
    <name evidence="1" type="ORF">F6J89_23730</name>
</gene>
<dbReference type="SUPFAM" id="SSF53756">
    <property type="entry name" value="UDP-Glycosyltransferase/glycogen phosphorylase"/>
    <property type="match status" value="1"/>
</dbReference>
<comment type="caution">
    <text evidence="1">The sequence shown here is derived from an EMBL/GenBank/DDBJ whole genome shotgun (WGS) entry which is preliminary data.</text>
</comment>
<proteinExistence type="predicted"/>
<protein>
    <submittedName>
        <fullName evidence="1">Glycosyltransferase family 4 protein</fullName>
    </submittedName>
</protein>
<reference evidence="1" key="1">
    <citation type="submission" date="2019-11" db="EMBL/GenBank/DDBJ databases">
        <title>Genomic insights into an expanded diversity of filamentous marine cyanobacteria reveals the extraordinary biosynthetic potential of Moorea and Okeania.</title>
        <authorList>
            <person name="Ferreira Leao T."/>
            <person name="Wang M."/>
            <person name="Moss N."/>
            <person name="Da Silva R."/>
            <person name="Sanders J."/>
            <person name="Nurk S."/>
            <person name="Gurevich A."/>
            <person name="Humphrey G."/>
            <person name="Reher R."/>
            <person name="Zhu Q."/>
            <person name="Belda-Ferre P."/>
            <person name="Glukhov E."/>
            <person name="Rex R."/>
            <person name="Dorrestein P.C."/>
            <person name="Knight R."/>
            <person name="Pevzner P."/>
            <person name="Gerwick W.H."/>
            <person name="Gerwick L."/>
        </authorList>
    </citation>
    <scope>NUCLEOTIDE SEQUENCE</scope>
    <source>
        <strain evidence="1">SIO1C4</strain>
    </source>
</reference>
<dbReference type="EMBL" id="JAAHFQ010000582">
    <property type="protein sequence ID" value="NER30544.1"/>
    <property type="molecule type" value="Genomic_DNA"/>
</dbReference>
<dbReference type="Gene3D" id="3.40.50.2000">
    <property type="entry name" value="Glycogen Phosphorylase B"/>
    <property type="match status" value="1"/>
</dbReference>
<keyword evidence="1" id="KW-0808">Transferase</keyword>